<evidence type="ECO:0000313" key="1">
    <source>
        <dbReference type="EMBL" id="GIY01597.1"/>
    </source>
</evidence>
<dbReference type="AlphaFoldDB" id="A0AAV4PWX6"/>
<accession>A0AAV4PWX6</accession>
<sequence length="124" mass="14656">MVLTANNRFSLDRKQKLAFNPPEDRPLFQTVRSLRMFSFPNQFLFPIKQKLAFNPPEDRPFFQAVGSQRMFSFPNQFLFRIRVLILSSISPLAPNPFEDNQVYSRDTSLFLEIPIWHANKFEDV</sequence>
<evidence type="ECO:0000313" key="2">
    <source>
        <dbReference type="Proteomes" id="UP001054837"/>
    </source>
</evidence>
<gene>
    <name evidence="1" type="ORF">CDAR_183691</name>
</gene>
<proteinExistence type="predicted"/>
<dbReference type="Proteomes" id="UP001054837">
    <property type="component" value="Unassembled WGS sequence"/>
</dbReference>
<name>A0AAV4PWX6_9ARAC</name>
<reference evidence="1 2" key="1">
    <citation type="submission" date="2021-06" db="EMBL/GenBank/DDBJ databases">
        <title>Caerostris darwini draft genome.</title>
        <authorList>
            <person name="Kono N."/>
            <person name="Arakawa K."/>
        </authorList>
    </citation>
    <scope>NUCLEOTIDE SEQUENCE [LARGE SCALE GENOMIC DNA]</scope>
</reference>
<organism evidence="1 2">
    <name type="scientific">Caerostris darwini</name>
    <dbReference type="NCBI Taxonomy" id="1538125"/>
    <lineage>
        <taxon>Eukaryota</taxon>
        <taxon>Metazoa</taxon>
        <taxon>Ecdysozoa</taxon>
        <taxon>Arthropoda</taxon>
        <taxon>Chelicerata</taxon>
        <taxon>Arachnida</taxon>
        <taxon>Araneae</taxon>
        <taxon>Araneomorphae</taxon>
        <taxon>Entelegynae</taxon>
        <taxon>Araneoidea</taxon>
        <taxon>Araneidae</taxon>
        <taxon>Caerostris</taxon>
    </lineage>
</organism>
<dbReference type="EMBL" id="BPLQ01003594">
    <property type="protein sequence ID" value="GIY01597.1"/>
    <property type="molecule type" value="Genomic_DNA"/>
</dbReference>
<keyword evidence="2" id="KW-1185">Reference proteome</keyword>
<comment type="caution">
    <text evidence="1">The sequence shown here is derived from an EMBL/GenBank/DDBJ whole genome shotgun (WGS) entry which is preliminary data.</text>
</comment>
<protein>
    <submittedName>
        <fullName evidence="1">Uncharacterized protein</fullName>
    </submittedName>
</protein>